<proteinExistence type="predicted"/>
<evidence type="ECO:0000313" key="1">
    <source>
        <dbReference type="EMBL" id="NGP77591.1"/>
    </source>
</evidence>
<reference evidence="1 2" key="1">
    <citation type="submission" date="2020-02" db="EMBL/GenBank/DDBJ databases">
        <title>Balneolaceae bacterium YR4-1, complete genome.</title>
        <authorList>
            <person name="Li Y."/>
            <person name="Wu S."/>
        </authorList>
    </citation>
    <scope>NUCLEOTIDE SEQUENCE [LARGE SCALE GENOMIC DNA]</scope>
    <source>
        <strain evidence="1 2">YR4-1</strain>
    </source>
</reference>
<accession>A0A6M1SQE5</accession>
<dbReference type="EMBL" id="JAALLT010000004">
    <property type="protein sequence ID" value="NGP77591.1"/>
    <property type="molecule type" value="Genomic_DNA"/>
</dbReference>
<sequence length="288" mass="33231">MDQLKPSLGLCFFDNQLFYAVNDIYDTKKLARIGSVDFNFDVTRAILSGDKELFPGIRETVLKLKEQYSINHIRVLSFPSKECWTTLPKLVYDSSDEREAHISIIMKGVDRKQIQPTWYTLSNQDYKFLLLRNTEALRGLEKLTPDASTIELVSEFELGERWIRHCNPGGSFMTVCCFDNCISVSSYILGKLRGATYLTFDDAEDLPYLWMQHTKELSWMQGLHEEIHVYGSQSYRIIDILQPFWDDAGSIIKMDTLDKIKVEAEEETYGFNLELAYPAVMLALESKP</sequence>
<dbReference type="RefSeq" id="WP_165143129.1">
    <property type="nucleotide sequence ID" value="NZ_JAALLT010000004.1"/>
</dbReference>
<protein>
    <submittedName>
        <fullName evidence="1">Uncharacterized protein</fullName>
    </submittedName>
</protein>
<name>A0A6M1SQE5_9BACT</name>
<comment type="caution">
    <text evidence="1">The sequence shown here is derived from an EMBL/GenBank/DDBJ whole genome shotgun (WGS) entry which is preliminary data.</text>
</comment>
<dbReference type="AlphaFoldDB" id="A0A6M1SQE5"/>
<gene>
    <name evidence="1" type="ORF">G3570_13160</name>
</gene>
<organism evidence="1 2">
    <name type="scientific">Halalkalibaculum roseum</name>
    <dbReference type="NCBI Taxonomy" id="2709311"/>
    <lineage>
        <taxon>Bacteria</taxon>
        <taxon>Pseudomonadati</taxon>
        <taxon>Balneolota</taxon>
        <taxon>Balneolia</taxon>
        <taxon>Balneolales</taxon>
        <taxon>Balneolaceae</taxon>
        <taxon>Halalkalibaculum</taxon>
    </lineage>
</organism>
<keyword evidence="2" id="KW-1185">Reference proteome</keyword>
<evidence type="ECO:0000313" key="2">
    <source>
        <dbReference type="Proteomes" id="UP000473278"/>
    </source>
</evidence>
<dbReference type="Proteomes" id="UP000473278">
    <property type="component" value="Unassembled WGS sequence"/>
</dbReference>